<sequence>MTELTASPRKTVARTEPRNVIVRRFVTRALRRAVDGSDLFFSSALLVLAVLWFAHTGPTWIAKATDWQMIGYGVILYGANRLYDGVVEGIANTLDPDRFDGDVLFEMSESLRALRTDIETGADTDNVLDSLVASRVIEELSGTVRSISQQYAALGDEDEVQRLMAVVLHLRHADENLGYGTLNAELDAVERSSVGLS</sequence>
<gene>
    <name evidence="2" type="ORF">JK359_33390</name>
</gene>
<evidence type="ECO:0000256" key="1">
    <source>
        <dbReference type="SAM" id="Phobius"/>
    </source>
</evidence>
<name>A0A937JRV2_9ACTN</name>
<feature type="transmembrane region" description="Helical" evidence="1">
    <location>
        <begin position="33"/>
        <end position="54"/>
    </location>
</feature>
<accession>A0A937JRV2</accession>
<dbReference type="RefSeq" id="WP_201843352.1">
    <property type="nucleotide sequence ID" value="NZ_JAERRK010000025.1"/>
</dbReference>
<organism evidence="2 3">
    <name type="scientific">Streptomyces actinomycinicus</name>
    <dbReference type="NCBI Taxonomy" id="1695166"/>
    <lineage>
        <taxon>Bacteria</taxon>
        <taxon>Bacillati</taxon>
        <taxon>Actinomycetota</taxon>
        <taxon>Actinomycetes</taxon>
        <taxon>Kitasatosporales</taxon>
        <taxon>Streptomycetaceae</taxon>
        <taxon>Streptomyces</taxon>
    </lineage>
</organism>
<dbReference type="EMBL" id="JAERRK010000025">
    <property type="protein sequence ID" value="MBL1086801.1"/>
    <property type="molecule type" value="Genomic_DNA"/>
</dbReference>
<proteinExistence type="predicted"/>
<dbReference type="AlphaFoldDB" id="A0A937JRV2"/>
<evidence type="ECO:0000313" key="2">
    <source>
        <dbReference type="EMBL" id="MBL1086801.1"/>
    </source>
</evidence>
<dbReference type="Proteomes" id="UP000661858">
    <property type="component" value="Unassembled WGS sequence"/>
</dbReference>
<keyword evidence="1" id="KW-0812">Transmembrane</keyword>
<protein>
    <submittedName>
        <fullName evidence="2">Uncharacterized protein</fullName>
    </submittedName>
</protein>
<evidence type="ECO:0000313" key="3">
    <source>
        <dbReference type="Proteomes" id="UP000661858"/>
    </source>
</evidence>
<comment type="caution">
    <text evidence="2">The sequence shown here is derived from an EMBL/GenBank/DDBJ whole genome shotgun (WGS) entry which is preliminary data.</text>
</comment>
<keyword evidence="3" id="KW-1185">Reference proteome</keyword>
<keyword evidence="1" id="KW-1133">Transmembrane helix</keyword>
<reference evidence="2" key="1">
    <citation type="submission" date="2021-01" db="EMBL/GenBank/DDBJ databases">
        <title>WGS of actinomycetes isolated from Thailand.</title>
        <authorList>
            <person name="Thawai C."/>
        </authorList>
    </citation>
    <scope>NUCLEOTIDE SEQUENCE</scope>
    <source>
        <strain evidence="2">RCU-197</strain>
    </source>
</reference>
<keyword evidence="1" id="KW-0472">Membrane</keyword>